<organism evidence="3 4">
    <name type="scientific">Pseudomonas rhodesiae</name>
    <dbReference type="NCBI Taxonomy" id="76760"/>
    <lineage>
        <taxon>Bacteria</taxon>
        <taxon>Pseudomonadati</taxon>
        <taxon>Pseudomonadota</taxon>
        <taxon>Gammaproteobacteria</taxon>
        <taxon>Pseudomonadales</taxon>
        <taxon>Pseudomonadaceae</taxon>
        <taxon>Pseudomonas</taxon>
    </lineage>
</organism>
<dbReference type="EMBL" id="LT629801">
    <property type="protein sequence ID" value="SDU98009.1"/>
    <property type="molecule type" value="Genomic_DNA"/>
</dbReference>
<dbReference type="Proteomes" id="UP000182085">
    <property type="component" value="Chromosome I"/>
</dbReference>
<dbReference type="InterPro" id="IPR054136">
    <property type="entry name" value="Gp49_pectate_lyase-like"/>
</dbReference>
<feature type="domain" description="Tailspike protein-like Ig-like" evidence="1">
    <location>
        <begin position="354"/>
        <end position="442"/>
    </location>
</feature>
<evidence type="ECO:0000313" key="3">
    <source>
        <dbReference type="EMBL" id="SDU98009.1"/>
    </source>
</evidence>
<name>A0AAE8HAJ5_9PSED</name>
<keyword evidence="4" id="KW-1185">Reference proteome</keyword>
<sequence>MTDQTQRLEIATVKAEVGSNILNRFSNDAIEADEIPTDSGPIPNLKQVMKVITDKASVSSSIYPTVAAGLAATAEGAIFLVASSEDDEIYAVWKKVGGVAVDTGKRSLSSQAVEEAREAAQASAVASADSAIEAQSAASNAAEEFQAIFDADQAERETEFNAFMASLGYESTYLVYGPGVIVERQTQLIQREGELYRVMNASDIPLNLTGTWSSDSPKLQAVGDAALRSTLASAEGAGHVGYGSRTVGDRLGDTVNPKDFGGVCDGERYPLSDRFATLAAAQAVYPHATSLTNTIDWAAFQAALNTGLPVRYSGTPLINKELKAVPGNVSITAEPGALIDATASDFVGVNAISCTGSITQIASLASNVTAGSHALPFATPHGLVPGDWICIWNPVGTSFSAFRSYYHAGEWVRVDKAPTTTTVNLTGSLYADYLAAGVQIYKLAKNDVTLIDVYVRSGTTATNTIFLESITRLRTRGLRANAQGEAGIVISKTPDGVLLDGSAFNPGTNGDDYGIITANSQNILVSGGQYHARRHGFAMGGYAGPGCVPCRNVVVNEATITNDQASGVHAADMHGNSENCWFVNSHVRGGGTWQGKNNGFVGGSISGMDIGCVIYSSEMLGGNFTLDGVALSTFNNPQSTGRGIIDVGGQNDALTAKTDGPVNLIVKNCTLNGKNLTNLTFFLLFRNAGSVNKISYDINGVNFNVNNMGFVTRSALDSGTASSNGFSIQGLSGNLPQGIALHGASSGTYTSMPHRLPGLTYTQTVTTSTSASFVIGTPIAYRYTYPKVPAVVVSTSKITFIGSITPIAGADPDTETGFTPSIRTPNASNFSAAVAVKLNCVVGLSEF</sequence>
<dbReference type="Pfam" id="PF22442">
    <property type="entry name" value="Gp49_Pectate_lyase_like"/>
    <property type="match status" value="1"/>
</dbReference>
<evidence type="ECO:0000259" key="2">
    <source>
        <dbReference type="Pfam" id="PF22442"/>
    </source>
</evidence>
<dbReference type="Pfam" id="PF20745">
    <property type="entry name" value="TSP_Ig-like"/>
    <property type="match status" value="1"/>
</dbReference>
<dbReference type="InterPro" id="IPR049350">
    <property type="entry name" value="TSP_Ig-like"/>
</dbReference>
<dbReference type="RefSeq" id="WP_083377850.1">
    <property type="nucleotide sequence ID" value="NZ_BAAAEG010000001.1"/>
</dbReference>
<accession>A0AAE8HAJ5</accession>
<evidence type="ECO:0000313" key="4">
    <source>
        <dbReference type="Proteomes" id="UP000182085"/>
    </source>
</evidence>
<dbReference type="AlphaFoldDB" id="A0AAE8HAJ5"/>
<feature type="domain" description="Gp49 pectin lyase-like" evidence="2">
    <location>
        <begin position="505"/>
        <end position="707"/>
    </location>
</feature>
<protein>
    <submittedName>
        <fullName evidence="3">Uncharacterized protein</fullName>
    </submittedName>
</protein>
<reference evidence="3 4" key="1">
    <citation type="submission" date="2016-10" db="EMBL/GenBank/DDBJ databases">
        <authorList>
            <person name="Varghese N."/>
            <person name="Submissions S."/>
        </authorList>
    </citation>
    <scope>NUCLEOTIDE SEQUENCE [LARGE SCALE GENOMIC DNA]</scope>
    <source>
        <strain evidence="3 4">BS2777</strain>
    </source>
</reference>
<gene>
    <name evidence="3" type="ORF">SAMN04490209_1434</name>
</gene>
<proteinExistence type="predicted"/>
<evidence type="ECO:0000259" key="1">
    <source>
        <dbReference type="Pfam" id="PF20745"/>
    </source>
</evidence>